<dbReference type="InterPro" id="IPR001452">
    <property type="entry name" value="SH3_domain"/>
</dbReference>
<keyword evidence="4" id="KW-0472">Membrane</keyword>
<evidence type="ECO:0000256" key="3">
    <source>
        <dbReference type="ARBA" id="ARBA00023054"/>
    </source>
</evidence>
<dbReference type="PANTHER" id="PTHR14167">
    <property type="entry name" value="SH3 DOMAIN-CONTAINING"/>
    <property type="match status" value="1"/>
</dbReference>
<dbReference type="EMBL" id="JACEEZ010002126">
    <property type="protein sequence ID" value="KAG0728511.1"/>
    <property type="molecule type" value="Genomic_DNA"/>
</dbReference>
<keyword evidence="9" id="KW-1185">Reference proteome</keyword>
<dbReference type="InterPro" id="IPR036028">
    <property type="entry name" value="SH3-like_dom_sf"/>
</dbReference>
<reference evidence="8" key="1">
    <citation type="submission" date="2020-07" db="EMBL/GenBank/DDBJ databases">
        <title>The High-quality genome of the commercially important snow crab, Chionoecetes opilio.</title>
        <authorList>
            <person name="Jeong J.-H."/>
            <person name="Ryu S."/>
        </authorList>
    </citation>
    <scope>NUCLEOTIDE SEQUENCE</scope>
    <source>
        <strain evidence="8">MADBK_172401_WGS</strain>
        <tissue evidence="8">Digestive gland</tissue>
    </source>
</reference>
<comment type="caution">
    <text evidence="8">The sequence shown here is derived from an EMBL/GenBank/DDBJ whole genome shotgun (WGS) entry which is preliminary data.</text>
</comment>
<sequence>MVPKLQWKLRSGPQGAKRESGAYLDLPVPRQVHEVVDKHWVRGQGGGSVGLVPSSVLVGLELPPHPPHLPLFVAAAEFLPSQPEDLALARGDFVVGLNAINDAWWQGETWGRQGMFPLNFVWSLNKDILKVEDTSEQQVRLLGRVRSSIKAQLPEELDLYTGDLVTITHVVDKGWYRSVTSTTSLTTNVLVFVTLHCITI</sequence>
<evidence type="ECO:0000256" key="5">
    <source>
        <dbReference type="PROSITE-ProRule" id="PRU00192"/>
    </source>
</evidence>
<proteinExistence type="predicted"/>
<dbReference type="PROSITE" id="PS50002">
    <property type="entry name" value="SH3"/>
    <property type="match status" value="1"/>
</dbReference>
<evidence type="ECO:0000313" key="9">
    <source>
        <dbReference type="Proteomes" id="UP000770661"/>
    </source>
</evidence>
<dbReference type="Proteomes" id="UP000770661">
    <property type="component" value="Unassembled WGS sequence"/>
</dbReference>
<evidence type="ECO:0000256" key="2">
    <source>
        <dbReference type="ARBA" id="ARBA00022443"/>
    </source>
</evidence>
<dbReference type="InterPro" id="IPR050384">
    <property type="entry name" value="Endophilin_SH3RF"/>
</dbReference>
<feature type="domain" description="SH3" evidence="7">
    <location>
        <begin position="67"/>
        <end position="126"/>
    </location>
</feature>
<evidence type="ECO:0000313" key="8">
    <source>
        <dbReference type="EMBL" id="KAG0728511.1"/>
    </source>
</evidence>
<dbReference type="AlphaFoldDB" id="A0A8J4YUI0"/>
<dbReference type="Pfam" id="PF00018">
    <property type="entry name" value="SH3_1"/>
    <property type="match status" value="1"/>
</dbReference>
<dbReference type="Gene3D" id="2.30.30.40">
    <property type="entry name" value="SH3 Domains"/>
    <property type="match status" value="2"/>
</dbReference>
<organism evidence="8 9">
    <name type="scientific">Chionoecetes opilio</name>
    <name type="common">Atlantic snow crab</name>
    <name type="synonym">Cancer opilio</name>
    <dbReference type="NCBI Taxonomy" id="41210"/>
    <lineage>
        <taxon>Eukaryota</taxon>
        <taxon>Metazoa</taxon>
        <taxon>Ecdysozoa</taxon>
        <taxon>Arthropoda</taxon>
        <taxon>Crustacea</taxon>
        <taxon>Multicrustacea</taxon>
        <taxon>Malacostraca</taxon>
        <taxon>Eumalacostraca</taxon>
        <taxon>Eucarida</taxon>
        <taxon>Decapoda</taxon>
        <taxon>Pleocyemata</taxon>
        <taxon>Brachyura</taxon>
        <taxon>Eubrachyura</taxon>
        <taxon>Majoidea</taxon>
        <taxon>Majidae</taxon>
        <taxon>Chionoecetes</taxon>
    </lineage>
</organism>
<comment type="subcellular location">
    <subcellularLocation>
        <location evidence="1">Membrane</location>
        <topology evidence="1">Peripheral membrane protein</topology>
    </subcellularLocation>
</comment>
<dbReference type="PANTHER" id="PTHR14167:SF81">
    <property type="entry name" value="ENDOPHILIN-A"/>
    <property type="match status" value="1"/>
</dbReference>
<gene>
    <name evidence="8" type="primary">DNMBP_0</name>
    <name evidence="8" type="ORF">GWK47_003727</name>
</gene>
<keyword evidence="3" id="KW-0175">Coiled coil</keyword>
<evidence type="ECO:0000256" key="6">
    <source>
        <dbReference type="SAM" id="MobiDB-lite"/>
    </source>
</evidence>
<keyword evidence="2 5" id="KW-0728">SH3 domain</keyword>
<name>A0A8J4YUI0_CHIOP</name>
<protein>
    <submittedName>
        <fullName evidence="8">Dynamin-binding protein</fullName>
    </submittedName>
</protein>
<dbReference type="SMART" id="SM00326">
    <property type="entry name" value="SH3"/>
    <property type="match status" value="1"/>
</dbReference>
<evidence type="ECO:0000256" key="4">
    <source>
        <dbReference type="ARBA" id="ARBA00023136"/>
    </source>
</evidence>
<dbReference type="SUPFAM" id="SSF50044">
    <property type="entry name" value="SH3-domain"/>
    <property type="match status" value="2"/>
</dbReference>
<evidence type="ECO:0000259" key="7">
    <source>
        <dbReference type="PROSITE" id="PS50002"/>
    </source>
</evidence>
<feature type="region of interest" description="Disordered" evidence="6">
    <location>
        <begin position="1"/>
        <end position="20"/>
    </location>
</feature>
<dbReference type="OrthoDB" id="73680at2759"/>
<accession>A0A8J4YUI0</accession>
<evidence type="ECO:0000256" key="1">
    <source>
        <dbReference type="ARBA" id="ARBA00004170"/>
    </source>
</evidence>